<dbReference type="RefSeq" id="WP_264010671.1">
    <property type="nucleotide sequence ID" value="NZ_JACKSJ010000015.1"/>
</dbReference>
<proteinExistence type="predicted"/>
<sequence>MCATSPGDGMCSGGPYAAPATPPPIGSGLPGSLNPDGTPFGSEPPTGISGMPGSIPGMPGTP</sequence>
<comment type="caution">
    <text evidence="2">The sequence shown here is derived from an EMBL/GenBank/DDBJ whole genome shotgun (WGS) entry which is preliminary data.</text>
</comment>
<evidence type="ECO:0000313" key="2">
    <source>
        <dbReference type="EMBL" id="MCV7168474.1"/>
    </source>
</evidence>
<name>A0A9X2YIR3_9MYCO</name>
<reference evidence="2" key="1">
    <citation type="submission" date="2020-07" db="EMBL/GenBank/DDBJ databases">
        <authorList>
            <person name="Pettersson B.M.F."/>
            <person name="Behra P.R.K."/>
            <person name="Ramesh M."/>
            <person name="Das S."/>
            <person name="Dasgupta S."/>
            <person name="Kirsebom L.A."/>
        </authorList>
    </citation>
    <scope>NUCLEOTIDE SEQUENCE</scope>
    <source>
        <strain evidence="2">DSM 44615</strain>
    </source>
</reference>
<evidence type="ECO:0000256" key="1">
    <source>
        <dbReference type="SAM" id="MobiDB-lite"/>
    </source>
</evidence>
<dbReference type="Proteomes" id="UP001140293">
    <property type="component" value="Unassembled WGS sequence"/>
</dbReference>
<feature type="compositionally biased region" description="Low complexity" evidence="1">
    <location>
        <begin position="44"/>
        <end position="62"/>
    </location>
</feature>
<gene>
    <name evidence="2" type="ORF">H7I41_00920</name>
</gene>
<protein>
    <submittedName>
        <fullName evidence="2">Uncharacterized protein</fullName>
    </submittedName>
</protein>
<keyword evidence="3" id="KW-1185">Reference proteome</keyword>
<dbReference type="EMBL" id="JACKSJ010000015">
    <property type="protein sequence ID" value="MCV7168474.1"/>
    <property type="molecule type" value="Genomic_DNA"/>
</dbReference>
<reference evidence="2" key="2">
    <citation type="journal article" date="2022" name="BMC Genomics">
        <title>Comparative genome analysis of mycobacteria focusing on tRNA and non-coding RNA.</title>
        <authorList>
            <person name="Behra P.R.K."/>
            <person name="Pettersson B.M.F."/>
            <person name="Ramesh M."/>
            <person name="Das S."/>
            <person name="Dasgupta S."/>
            <person name="Kirsebom L.A."/>
        </authorList>
    </citation>
    <scope>NUCLEOTIDE SEQUENCE</scope>
    <source>
        <strain evidence="2">DSM 44615</strain>
    </source>
</reference>
<feature type="region of interest" description="Disordered" evidence="1">
    <location>
        <begin position="1"/>
        <end position="62"/>
    </location>
</feature>
<accession>A0A9X2YIR3</accession>
<evidence type="ECO:0000313" key="3">
    <source>
        <dbReference type="Proteomes" id="UP001140293"/>
    </source>
</evidence>
<dbReference type="AlphaFoldDB" id="A0A9X2YIR3"/>
<feature type="compositionally biased region" description="Low complexity" evidence="1">
    <location>
        <begin position="26"/>
        <end position="35"/>
    </location>
</feature>
<organism evidence="2 3">
    <name type="scientific">[Mycobacterium] manitobense</name>
    <dbReference type="NCBI Taxonomy" id="190147"/>
    <lineage>
        <taxon>Bacteria</taxon>
        <taxon>Bacillati</taxon>
        <taxon>Actinomycetota</taxon>
        <taxon>Actinomycetes</taxon>
        <taxon>Mycobacteriales</taxon>
        <taxon>Mycobacteriaceae</taxon>
        <taxon>Mycolicibacterium</taxon>
    </lineage>
</organism>